<dbReference type="SUPFAM" id="SSF53092">
    <property type="entry name" value="Creatinase/prolidase N-terminal domain"/>
    <property type="match status" value="1"/>
</dbReference>
<evidence type="ECO:0000256" key="2">
    <source>
        <dbReference type="ARBA" id="ARBA00022801"/>
    </source>
</evidence>
<keyword evidence="6" id="KW-0031">Aminopeptidase</keyword>
<dbReference type="InterPro" id="IPR001131">
    <property type="entry name" value="Peptidase_M24B_aminopep-P_CS"/>
</dbReference>
<evidence type="ECO:0000256" key="3">
    <source>
        <dbReference type="RuleBase" id="RU000590"/>
    </source>
</evidence>
<dbReference type="InterPro" id="IPR000994">
    <property type="entry name" value="Pept_M24"/>
</dbReference>
<dbReference type="AlphaFoldDB" id="A0A6J4R9B7"/>
<dbReference type="PROSITE" id="PS00491">
    <property type="entry name" value="PROLINE_PEPTIDASE"/>
    <property type="match status" value="1"/>
</dbReference>
<reference evidence="6" key="1">
    <citation type="submission" date="2020-02" db="EMBL/GenBank/DDBJ databases">
        <authorList>
            <person name="Meier V. D."/>
        </authorList>
    </citation>
    <scope>NUCLEOTIDE SEQUENCE</scope>
    <source>
        <strain evidence="6">AVDCRST_MAG38</strain>
    </source>
</reference>
<evidence type="ECO:0000256" key="1">
    <source>
        <dbReference type="ARBA" id="ARBA00022723"/>
    </source>
</evidence>
<organism evidence="6">
    <name type="scientific">uncultured Solirubrobacteraceae bacterium</name>
    <dbReference type="NCBI Taxonomy" id="1162706"/>
    <lineage>
        <taxon>Bacteria</taxon>
        <taxon>Bacillati</taxon>
        <taxon>Actinomycetota</taxon>
        <taxon>Thermoleophilia</taxon>
        <taxon>Solirubrobacterales</taxon>
        <taxon>Solirubrobacteraceae</taxon>
        <taxon>environmental samples</taxon>
    </lineage>
</organism>
<dbReference type="InterPro" id="IPR029149">
    <property type="entry name" value="Creatin/AminoP/Spt16_N"/>
</dbReference>
<dbReference type="InterPro" id="IPR036005">
    <property type="entry name" value="Creatinase/aminopeptidase-like"/>
</dbReference>
<dbReference type="GO" id="GO:0046872">
    <property type="term" value="F:metal ion binding"/>
    <property type="evidence" value="ECO:0007669"/>
    <property type="project" value="UniProtKB-KW"/>
</dbReference>
<accession>A0A6J4R9B7</accession>
<dbReference type="Pfam" id="PF01321">
    <property type="entry name" value="Creatinase_N"/>
    <property type="match status" value="1"/>
</dbReference>
<dbReference type="GO" id="GO:0004177">
    <property type="term" value="F:aminopeptidase activity"/>
    <property type="evidence" value="ECO:0007669"/>
    <property type="project" value="UniProtKB-KW"/>
</dbReference>
<dbReference type="InterPro" id="IPR000587">
    <property type="entry name" value="Creatinase_N"/>
</dbReference>
<comment type="similarity">
    <text evidence="3">Belongs to the peptidase M24B family.</text>
</comment>
<sequence>MSRADSLAEALPGADVDLLLITHLTNLRYVTGFSGSNGMAVVGPEVRRFITDFRYVERARQQVPDFEREQGPQDFVEALGDGWPEGELRLGFEDQHVSVKQHARLRAVIPERIELVPAGGLVEAARAVKQPGELEAIRAAARIVDDVYGWIVERGLVGRTEREVALMAEHEMRLRGAEGPSFPSIVASAEHGALPHAEPRDVPIAAGTLVTIDMGARVDGYCSDCTRTFATGELPESLERIHRTVLEAQETALGAVRPGPTGREVDAVARDLIAAAGHGEHFGHGLGHGVGLDIHEAPRLARSGNDTLRAGNVVTVEPGIYVPGLAGARIEDLAVVTDDGCEVLSGFPKSLIVVG</sequence>
<protein>
    <submittedName>
        <fullName evidence="6">Aminopeptidase YpdF (MP-, MA-, MS-, AP-, NP-specific)</fullName>
    </submittedName>
</protein>
<dbReference type="PANTHER" id="PTHR46112:SF3">
    <property type="entry name" value="AMINOPEPTIDASE YPDF"/>
    <property type="match status" value="1"/>
</dbReference>
<dbReference type="Pfam" id="PF00557">
    <property type="entry name" value="Peptidase_M24"/>
    <property type="match status" value="1"/>
</dbReference>
<proteinExistence type="inferred from homology"/>
<keyword evidence="1 3" id="KW-0479">Metal-binding</keyword>
<feature type="domain" description="Creatinase N-terminal" evidence="5">
    <location>
        <begin position="3"/>
        <end position="128"/>
    </location>
</feature>
<dbReference type="EMBL" id="CADCVJ010000029">
    <property type="protein sequence ID" value="CAA9463912.1"/>
    <property type="molecule type" value="Genomic_DNA"/>
</dbReference>
<dbReference type="InterPro" id="IPR050659">
    <property type="entry name" value="Peptidase_M24B"/>
</dbReference>
<evidence type="ECO:0000259" key="5">
    <source>
        <dbReference type="Pfam" id="PF01321"/>
    </source>
</evidence>
<dbReference type="Gene3D" id="3.90.230.10">
    <property type="entry name" value="Creatinase/methionine aminopeptidase superfamily"/>
    <property type="match status" value="1"/>
</dbReference>
<dbReference type="PANTHER" id="PTHR46112">
    <property type="entry name" value="AMINOPEPTIDASE"/>
    <property type="match status" value="1"/>
</dbReference>
<name>A0A6J4R9B7_9ACTN</name>
<keyword evidence="6" id="KW-0645">Protease</keyword>
<feature type="domain" description="Peptidase M24" evidence="4">
    <location>
        <begin position="135"/>
        <end position="338"/>
    </location>
</feature>
<evidence type="ECO:0000259" key="4">
    <source>
        <dbReference type="Pfam" id="PF00557"/>
    </source>
</evidence>
<keyword evidence="2" id="KW-0378">Hydrolase</keyword>
<dbReference type="Gene3D" id="3.40.350.10">
    <property type="entry name" value="Creatinase/prolidase N-terminal domain"/>
    <property type="match status" value="1"/>
</dbReference>
<dbReference type="SUPFAM" id="SSF55920">
    <property type="entry name" value="Creatinase/aminopeptidase"/>
    <property type="match status" value="1"/>
</dbReference>
<evidence type="ECO:0000313" key="6">
    <source>
        <dbReference type="EMBL" id="CAA9463912.1"/>
    </source>
</evidence>
<gene>
    <name evidence="6" type="ORF">AVDCRST_MAG38-482</name>
</gene>